<evidence type="ECO:0000256" key="2">
    <source>
        <dbReference type="SAM" id="Phobius"/>
    </source>
</evidence>
<sequence>MRFLHRAHHPTRYTPVTSGHSGRPTPRSSSVPHPELHCDLVLQVYWSSPSTAFPFPASLFMSHLFTHPCVHLSQTDHTRVVGAHSAEKTSSWDMVTLLLRAWLFDGLDATRGNLLTKTPACFCSGRLFGPLVSYRASSYRCRSLLLRAVACAVWLLFLGCGLGDVCLRILPANMLPPPSFDGVWSPHPVSARSTRHGNMHSDPMYRV</sequence>
<comment type="caution">
    <text evidence="3">The sequence shown here is derived from an EMBL/GenBank/DDBJ whole genome shotgun (WGS) entry which is preliminary data.</text>
</comment>
<evidence type="ECO:0000256" key="1">
    <source>
        <dbReference type="SAM" id="MobiDB-lite"/>
    </source>
</evidence>
<feature type="region of interest" description="Disordered" evidence="1">
    <location>
        <begin position="1"/>
        <end position="32"/>
    </location>
</feature>
<evidence type="ECO:0000313" key="4">
    <source>
        <dbReference type="Proteomes" id="UP001239445"/>
    </source>
</evidence>
<reference evidence="3" key="1">
    <citation type="submission" date="2023-06" db="EMBL/GenBank/DDBJ databases">
        <title>Genome-scale phylogeny and comparative genomics of the fungal order Sordariales.</title>
        <authorList>
            <consortium name="Lawrence Berkeley National Laboratory"/>
            <person name="Hensen N."/>
            <person name="Bonometti L."/>
            <person name="Westerberg I."/>
            <person name="Brannstrom I.O."/>
            <person name="Guillou S."/>
            <person name="Cros-Aarteil S."/>
            <person name="Calhoun S."/>
            <person name="Haridas S."/>
            <person name="Kuo A."/>
            <person name="Mondo S."/>
            <person name="Pangilinan J."/>
            <person name="Riley R."/>
            <person name="Labutti K."/>
            <person name="Andreopoulos B."/>
            <person name="Lipzen A."/>
            <person name="Chen C."/>
            <person name="Yanf M."/>
            <person name="Daum C."/>
            <person name="Ng V."/>
            <person name="Clum A."/>
            <person name="Steindorff A."/>
            <person name="Ohm R."/>
            <person name="Martin F."/>
            <person name="Silar P."/>
            <person name="Natvig D."/>
            <person name="Lalanne C."/>
            <person name="Gautier V."/>
            <person name="Ament-Velasquez S.L."/>
            <person name="Kruys A."/>
            <person name="Hutchinson M.I."/>
            <person name="Powell A.J."/>
            <person name="Barry K."/>
            <person name="Miller A.N."/>
            <person name="Grigoriev I.V."/>
            <person name="Debuchy R."/>
            <person name="Gladieux P."/>
            <person name="Thoren M.H."/>
            <person name="Johannesson H."/>
        </authorList>
    </citation>
    <scope>NUCLEOTIDE SEQUENCE</scope>
    <source>
        <strain evidence="3">PSN4</strain>
    </source>
</reference>
<keyword evidence="2" id="KW-1133">Transmembrane helix</keyword>
<feature type="compositionally biased region" description="Polar residues" evidence="1">
    <location>
        <begin position="14"/>
        <end position="31"/>
    </location>
</feature>
<evidence type="ECO:0000313" key="3">
    <source>
        <dbReference type="EMBL" id="KAK1750036.1"/>
    </source>
</evidence>
<name>A0AAJ0B623_9PEZI</name>
<organism evidence="3 4">
    <name type="scientific">Echria macrotheca</name>
    <dbReference type="NCBI Taxonomy" id="438768"/>
    <lineage>
        <taxon>Eukaryota</taxon>
        <taxon>Fungi</taxon>
        <taxon>Dikarya</taxon>
        <taxon>Ascomycota</taxon>
        <taxon>Pezizomycotina</taxon>
        <taxon>Sordariomycetes</taxon>
        <taxon>Sordariomycetidae</taxon>
        <taxon>Sordariales</taxon>
        <taxon>Schizotheciaceae</taxon>
        <taxon>Echria</taxon>
    </lineage>
</organism>
<dbReference type="AlphaFoldDB" id="A0AAJ0B623"/>
<keyword evidence="4" id="KW-1185">Reference proteome</keyword>
<dbReference type="Proteomes" id="UP001239445">
    <property type="component" value="Unassembled WGS sequence"/>
</dbReference>
<feature type="transmembrane region" description="Helical" evidence="2">
    <location>
        <begin position="144"/>
        <end position="170"/>
    </location>
</feature>
<protein>
    <submittedName>
        <fullName evidence="3">Uncharacterized protein</fullName>
    </submittedName>
</protein>
<feature type="compositionally biased region" description="Basic residues" evidence="1">
    <location>
        <begin position="1"/>
        <end position="11"/>
    </location>
</feature>
<accession>A0AAJ0B623</accession>
<gene>
    <name evidence="3" type="ORF">QBC47DRAFT_129025</name>
</gene>
<dbReference type="EMBL" id="MU839850">
    <property type="protein sequence ID" value="KAK1750036.1"/>
    <property type="molecule type" value="Genomic_DNA"/>
</dbReference>
<proteinExistence type="predicted"/>
<keyword evidence="2" id="KW-0472">Membrane</keyword>
<keyword evidence="2" id="KW-0812">Transmembrane</keyword>